<protein>
    <recommendedName>
        <fullName evidence="4">Pilus assembly protein PilO</fullName>
    </recommendedName>
</protein>
<dbReference type="EMBL" id="LS483487">
    <property type="protein sequence ID" value="SQJ13236.1"/>
    <property type="molecule type" value="Genomic_DNA"/>
</dbReference>
<feature type="coiled-coil region" evidence="1">
    <location>
        <begin position="40"/>
        <end position="88"/>
    </location>
</feature>
<dbReference type="RefSeq" id="WP_005979526.1">
    <property type="nucleotide sequence ID" value="NZ_CABKNW010000004.1"/>
</dbReference>
<dbReference type="KEGG" id="ful:C4N20_04815"/>
<evidence type="ECO:0000313" key="3">
    <source>
        <dbReference type="Proteomes" id="UP000249008"/>
    </source>
</evidence>
<keyword evidence="1" id="KW-0175">Coiled coil</keyword>
<name>A0AAX2JE13_9FUSO</name>
<evidence type="ECO:0000256" key="1">
    <source>
        <dbReference type="SAM" id="Coils"/>
    </source>
</evidence>
<dbReference type="GeneID" id="78454118"/>
<evidence type="ECO:0000313" key="2">
    <source>
        <dbReference type="EMBL" id="SQJ13236.1"/>
    </source>
</evidence>
<gene>
    <name evidence="2" type="ORF">NCTC12112_02849</name>
</gene>
<dbReference type="Proteomes" id="UP000249008">
    <property type="component" value="Chromosome 1"/>
</dbReference>
<reference evidence="2 3" key="1">
    <citation type="submission" date="2018-06" db="EMBL/GenBank/DDBJ databases">
        <authorList>
            <consortium name="Pathogen Informatics"/>
            <person name="Doyle S."/>
        </authorList>
    </citation>
    <scope>NUCLEOTIDE SEQUENCE [LARGE SCALE GENOMIC DNA]</scope>
    <source>
        <strain evidence="2 3">NCTC12112</strain>
    </source>
</reference>
<evidence type="ECO:0008006" key="4">
    <source>
        <dbReference type="Google" id="ProtNLM"/>
    </source>
</evidence>
<dbReference type="AlphaFoldDB" id="A0AAX2JE13"/>
<proteinExistence type="predicted"/>
<organism evidence="2 3">
    <name type="scientific">Fusobacterium ulcerans</name>
    <dbReference type="NCBI Taxonomy" id="861"/>
    <lineage>
        <taxon>Bacteria</taxon>
        <taxon>Fusobacteriati</taxon>
        <taxon>Fusobacteriota</taxon>
        <taxon>Fusobacteriia</taxon>
        <taxon>Fusobacteriales</taxon>
        <taxon>Fusobacteriaceae</taxon>
        <taxon>Fusobacterium</taxon>
    </lineage>
</organism>
<sequence>MKIMSNFQFSEWKEKGTAFIFIGIWLIITYKLVVEPYNEIQNRKKQKISLEVKVKKAEKELKEIEKIYQKKYEENEKEKIEYEIYEKNILEKGFQNSGEMEEFIYKKSKENRITIEIIGGIEKNGTTGKEKRGKVYIPYSLSGKEKNLLSWIREMERSENLISFTDAPFQLQKNESDIKFNLKISGYIINDTPKEKNIKNMAGKSIFYEYNEKDILTEKNIIEINNKTYIILKFKNAKRKIFVDGEKIKKEGKWYILKIEDNEMYLEETILNNGEKM</sequence>
<accession>A0AAX2JE13</accession>